<dbReference type="GO" id="GO:0046872">
    <property type="term" value="F:metal ion binding"/>
    <property type="evidence" value="ECO:0007669"/>
    <property type="project" value="UniProtKB-KW"/>
</dbReference>
<evidence type="ECO:0000313" key="10">
    <source>
        <dbReference type="EMBL" id="NDV37138.1"/>
    </source>
</evidence>
<dbReference type="InterPro" id="IPR036314">
    <property type="entry name" value="SOD_C_sf"/>
</dbReference>
<dbReference type="FunFam" id="3.55.40.20:FF:000001">
    <property type="entry name" value="Superoxide dismutase"/>
    <property type="match status" value="1"/>
</dbReference>
<dbReference type="PANTHER" id="PTHR42769">
    <property type="entry name" value="SUPEROXIDE DISMUTASE"/>
    <property type="match status" value="1"/>
</dbReference>
<dbReference type="Pfam" id="PF00081">
    <property type="entry name" value="Sod_Fe_N"/>
    <property type="match status" value="1"/>
</dbReference>
<dbReference type="Pfam" id="PF02777">
    <property type="entry name" value="Sod_Fe_C"/>
    <property type="match status" value="1"/>
</dbReference>
<feature type="domain" description="Manganese/iron superoxide dismutase N-terminal" evidence="8">
    <location>
        <begin position="2"/>
        <end position="81"/>
    </location>
</feature>
<dbReference type="Gene3D" id="1.10.287.990">
    <property type="entry name" value="Fe,Mn superoxide dismutase (SOD) domain"/>
    <property type="match status" value="1"/>
</dbReference>
<reference evidence="10" key="1">
    <citation type="journal article" date="2020" name="J. Eukaryot. Microbiol.">
        <title>De novo Sequencing, Assembly and Annotation of the Transcriptome for the Free-Living Testate Amoeba Arcella intermedia.</title>
        <authorList>
            <person name="Ribeiro G.M."/>
            <person name="Porfirio-Sousa A.L."/>
            <person name="Maurer-Alcala X.X."/>
            <person name="Katz L.A."/>
            <person name="Lahr D.J.G."/>
        </authorList>
    </citation>
    <scope>NUCLEOTIDE SEQUENCE</scope>
</reference>
<name>A0A6B2LKA8_9EUKA</name>
<feature type="domain" description="Manganese/iron superoxide dismutase C-terminal" evidence="9">
    <location>
        <begin position="89"/>
        <end position="190"/>
    </location>
</feature>
<dbReference type="PIRSF" id="PIRSF000349">
    <property type="entry name" value="SODismutase"/>
    <property type="match status" value="1"/>
</dbReference>
<feature type="binding site" evidence="6">
    <location>
        <position position="27"/>
    </location>
    <ligand>
        <name>Mn(2+)</name>
        <dbReference type="ChEBI" id="CHEBI:29035"/>
    </ligand>
</feature>
<dbReference type="AlphaFoldDB" id="A0A6B2LKA8"/>
<accession>A0A6B2LKA8</accession>
<dbReference type="Gene3D" id="3.55.40.20">
    <property type="entry name" value="Iron/manganese superoxide dismutase, C-terminal domain"/>
    <property type="match status" value="1"/>
</dbReference>
<evidence type="ECO:0000259" key="9">
    <source>
        <dbReference type="Pfam" id="PF02777"/>
    </source>
</evidence>
<dbReference type="InterPro" id="IPR019831">
    <property type="entry name" value="Mn/Fe_SOD_N"/>
</dbReference>
<feature type="binding site" evidence="6">
    <location>
        <position position="161"/>
    </location>
    <ligand>
        <name>Mn(2+)</name>
        <dbReference type="ChEBI" id="CHEBI:29035"/>
    </ligand>
</feature>
<evidence type="ECO:0000256" key="1">
    <source>
        <dbReference type="ARBA" id="ARBA00008714"/>
    </source>
</evidence>
<dbReference type="FunFam" id="1.10.287.990:FF:000002">
    <property type="entry name" value="Superoxide dismutase"/>
    <property type="match status" value="1"/>
</dbReference>
<comment type="similarity">
    <text evidence="1 7">Belongs to the iron/manganese superoxide dismutase family.</text>
</comment>
<protein>
    <recommendedName>
        <fullName evidence="7">Superoxide dismutase</fullName>
        <ecNumber evidence="7">1.15.1.1</ecNumber>
    </recommendedName>
</protein>
<dbReference type="PRINTS" id="PR01703">
    <property type="entry name" value="MNSODISMTASE"/>
</dbReference>
<dbReference type="InterPro" id="IPR036324">
    <property type="entry name" value="Mn/Fe_SOD_N_sf"/>
</dbReference>
<dbReference type="SUPFAM" id="SSF46609">
    <property type="entry name" value="Fe,Mn superoxide dismutase (SOD), N-terminal domain"/>
    <property type="match status" value="1"/>
</dbReference>
<keyword evidence="4" id="KW-0408">Iron</keyword>
<dbReference type="InterPro" id="IPR001189">
    <property type="entry name" value="Mn/Fe_SOD"/>
</dbReference>
<dbReference type="EC" id="1.15.1.1" evidence="7"/>
<organism evidence="10">
    <name type="scientific">Arcella intermedia</name>
    <dbReference type="NCBI Taxonomy" id="1963864"/>
    <lineage>
        <taxon>Eukaryota</taxon>
        <taxon>Amoebozoa</taxon>
        <taxon>Tubulinea</taxon>
        <taxon>Elardia</taxon>
        <taxon>Arcellinida</taxon>
        <taxon>Sphaerothecina</taxon>
        <taxon>Arcellidae</taxon>
        <taxon>Arcella</taxon>
    </lineage>
</organism>
<evidence type="ECO:0000256" key="7">
    <source>
        <dbReference type="RuleBase" id="RU000414"/>
    </source>
</evidence>
<proteinExistence type="inferred from homology"/>
<dbReference type="PROSITE" id="PS00088">
    <property type="entry name" value="SOD_MN"/>
    <property type="match status" value="1"/>
</dbReference>
<evidence type="ECO:0000256" key="2">
    <source>
        <dbReference type="ARBA" id="ARBA00022723"/>
    </source>
</evidence>
<keyword evidence="3 7" id="KW-0560">Oxidoreductase</keyword>
<comment type="catalytic activity">
    <reaction evidence="5 7">
        <text>2 superoxide + 2 H(+) = H2O2 + O2</text>
        <dbReference type="Rhea" id="RHEA:20696"/>
        <dbReference type="ChEBI" id="CHEBI:15378"/>
        <dbReference type="ChEBI" id="CHEBI:15379"/>
        <dbReference type="ChEBI" id="CHEBI:16240"/>
        <dbReference type="ChEBI" id="CHEBI:18421"/>
        <dbReference type="EC" id="1.15.1.1"/>
    </reaction>
</comment>
<evidence type="ECO:0000256" key="3">
    <source>
        <dbReference type="ARBA" id="ARBA00023002"/>
    </source>
</evidence>
<dbReference type="GO" id="GO:0004784">
    <property type="term" value="F:superoxide dismutase activity"/>
    <property type="evidence" value="ECO:0007669"/>
    <property type="project" value="UniProtKB-EC"/>
</dbReference>
<keyword evidence="2 6" id="KW-0479">Metal-binding</keyword>
<dbReference type="EMBL" id="GIBP01008169">
    <property type="protein sequence ID" value="NDV37138.1"/>
    <property type="molecule type" value="Transcribed_RNA"/>
</dbReference>
<comment type="function">
    <text evidence="7">Destroys radicals which are normally produced within the cells and which are toxic to biological systems.</text>
</comment>
<evidence type="ECO:0000256" key="4">
    <source>
        <dbReference type="ARBA" id="ARBA00023004"/>
    </source>
</evidence>
<evidence type="ECO:0000259" key="8">
    <source>
        <dbReference type="Pfam" id="PF00081"/>
    </source>
</evidence>
<dbReference type="GO" id="GO:0005737">
    <property type="term" value="C:cytoplasm"/>
    <property type="evidence" value="ECO:0007669"/>
    <property type="project" value="UniProtKB-ARBA"/>
</dbReference>
<sequence length="196" mass="22166">MSFKLPPLPWGRNALVPVMSPETIDFHYGKHHAGYVTKLNELSKGTPIEKMTLESIIKTESGKIFNLAAQIWNHTFFWEGMKPGGGGEPTGKIAELIKRDFGSFDNFKKTFSDTANNHFGSGWAWLVQTQEGKLNVYSLSDAGNPMKQGHKPILTLDVWEHAYYIDHRNNRAAFVEGWWKVVNWDFANKNLGAAQL</sequence>
<dbReference type="SUPFAM" id="SSF54719">
    <property type="entry name" value="Fe,Mn superoxide dismutase (SOD), C-terminal domain"/>
    <property type="match status" value="1"/>
</dbReference>
<evidence type="ECO:0000256" key="6">
    <source>
        <dbReference type="PIRSR" id="PIRSR000349-1"/>
    </source>
</evidence>
<dbReference type="InterPro" id="IPR019833">
    <property type="entry name" value="Mn/Fe_SOD_BS"/>
</dbReference>
<evidence type="ECO:0000256" key="5">
    <source>
        <dbReference type="ARBA" id="ARBA00049204"/>
    </source>
</evidence>
<feature type="binding site" evidence="6">
    <location>
        <position position="74"/>
    </location>
    <ligand>
        <name>Mn(2+)</name>
        <dbReference type="ChEBI" id="CHEBI:29035"/>
    </ligand>
</feature>
<dbReference type="InterPro" id="IPR019832">
    <property type="entry name" value="Mn/Fe_SOD_C"/>
</dbReference>
<dbReference type="PANTHER" id="PTHR42769:SF3">
    <property type="entry name" value="SUPEROXIDE DISMUTASE [FE] 2, CHLOROPLASTIC"/>
    <property type="match status" value="1"/>
</dbReference>
<feature type="binding site" evidence="6">
    <location>
        <position position="157"/>
    </location>
    <ligand>
        <name>Mn(2+)</name>
        <dbReference type="ChEBI" id="CHEBI:29035"/>
    </ligand>
</feature>